<dbReference type="Proteomes" id="UP000494106">
    <property type="component" value="Unassembled WGS sequence"/>
</dbReference>
<dbReference type="AlphaFoldDB" id="A0A8S1B8R8"/>
<evidence type="ECO:0000313" key="2">
    <source>
        <dbReference type="EMBL" id="CAB3253251.1"/>
    </source>
</evidence>
<evidence type="ECO:0000256" key="1">
    <source>
        <dbReference type="SAM" id="MobiDB-lite"/>
    </source>
</evidence>
<feature type="region of interest" description="Disordered" evidence="1">
    <location>
        <begin position="1"/>
        <end position="70"/>
    </location>
</feature>
<sequence length="116" mass="12690">MISEVPSAIEYEPQIPDRGLDADASASYREARSLRRLPPKPVEEQGLGLVQSHLETQPPDTLNDLGNPGRGPQGCLVVRLAARRHECVVRVAHDGDTIQEGTTKHPVVADVPQEWP</sequence>
<feature type="region of interest" description="Disordered" evidence="1">
    <location>
        <begin position="97"/>
        <end position="116"/>
    </location>
</feature>
<comment type="caution">
    <text evidence="2">The sequence shown here is derived from an EMBL/GenBank/DDBJ whole genome shotgun (WGS) entry which is preliminary data.</text>
</comment>
<name>A0A8S1B8R8_ARCPL</name>
<protein>
    <submittedName>
        <fullName evidence="2">Uncharacterized protein</fullName>
    </submittedName>
</protein>
<proteinExistence type="predicted"/>
<dbReference type="EMBL" id="CADEBC010000561">
    <property type="protein sequence ID" value="CAB3253251.1"/>
    <property type="molecule type" value="Genomic_DNA"/>
</dbReference>
<evidence type="ECO:0000313" key="3">
    <source>
        <dbReference type="Proteomes" id="UP000494106"/>
    </source>
</evidence>
<organism evidence="2 3">
    <name type="scientific">Arctia plantaginis</name>
    <name type="common">Wood tiger moth</name>
    <name type="synonym">Phalaena plantaginis</name>
    <dbReference type="NCBI Taxonomy" id="874455"/>
    <lineage>
        <taxon>Eukaryota</taxon>
        <taxon>Metazoa</taxon>
        <taxon>Ecdysozoa</taxon>
        <taxon>Arthropoda</taxon>
        <taxon>Hexapoda</taxon>
        <taxon>Insecta</taxon>
        <taxon>Pterygota</taxon>
        <taxon>Neoptera</taxon>
        <taxon>Endopterygota</taxon>
        <taxon>Lepidoptera</taxon>
        <taxon>Glossata</taxon>
        <taxon>Ditrysia</taxon>
        <taxon>Noctuoidea</taxon>
        <taxon>Erebidae</taxon>
        <taxon>Arctiinae</taxon>
        <taxon>Arctia</taxon>
    </lineage>
</organism>
<reference evidence="2 3" key="1">
    <citation type="submission" date="2020-04" db="EMBL/GenBank/DDBJ databases">
        <authorList>
            <person name="Wallbank WR R."/>
            <person name="Pardo Diaz C."/>
            <person name="Kozak K."/>
            <person name="Martin S."/>
            <person name="Jiggins C."/>
            <person name="Moest M."/>
            <person name="Warren A I."/>
            <person name="Byers J.R.P. K."/>
            <person name="Montejo-Kovacevich G."/>
            <person name="Yen C E."/>
        </authorList>
    </citation>
    <scope>NUCLEOTIDE SEQUENCE [LARGE SCALE GENOMIC DNA]</scope>
</reference>
<dbReference type="OrthoDB" id="7265526at2759"/>
<keyword evidence="3" id="KW-1185">Reference proteome</keyword>
<accession>A0A8S1B8R8</accession>
<gene>
    <name evidence="2" type="ORF">APLA_LOCUS13976</name>
</gene>